<protein>
    <submittedName>
        <fullName evidence="1">Uncharacterized protein</fullName>
    </submittedName>
</protein>
<dbReference type="KEGG" id="rho:RHOM_03685"/>
<accession>G2T064</accession>
<dbReference type="HOGENOM" id="CLU_3405195_0_0_9"/>
<name>G2T064_ROSHA</name>
<gene>
    <name evidence="1" type="ordered locus">RHOM_03685</name>
</gene>
<dbReference type="Proteomes" id="UP000008178">
    <property type="component" value="Chromosome"/>
</dbReference>
<keyword evidence="2" id="KW-1185">Reference proteome</keyword>
<sequence length="30" mass="3365">MKQLLGMERIAFVGSGRPFDSGISRNIRDI</sequence>
<proteinExistence type="predicted"/>
<dbReference type="AlphaFoldDB" id="G2T064"/>
<evidence type="ECO:0000313" key="1">
    <source>
        <dbReference type="EMBL" id="AEN95859.1"/>
    </source>
</evidence>
<evidence type="ECO:0000313" key="2">
    <source>
        <dbReference type="Proteomes" id="UP000008178"/>
    </source>
</evidence>
<dbReference type="EMBL" id="CP003040">
    <property type="protein sequence ID" value="AEN95859.1"/>
    <property type="molecule type" value="Genomic_DNA"/>
</dbReference>
<reference evidence="1 2" key="1">
    <citation type="journal article" date="2015" name="Genome Announc.">
        <title>Complete genome sequence of the human gut symbiont Roseburia hominis.</title>
        <authorList>
            <person name="Travis A.J."/>
            <person name="Kelly D."/>
            <person name="Flint H.J."/>
            <person name="Aminov R.I."/>
        </authorList>
    </citation>
    <scope>NUCLEOTIDE SEQUENCE [LARGE SCALE GENOMIC DNA]</scope>
    <source>
        <strain evidence="2">DSM 16839 / JCM 17582 / NCIMB 14029 / A2-183</strain>
    </source>
</reference>
<organism evidence="1 2">
    <name type="scientific">Roseburia hominis (strain DSM 16839 / JCM 17582 / NCIMB 14029 / A2-183)</name>
    <dbReference type="NCBI Taxonomy" id="585394"/>
    <lineage>
        <taxon>Bacteria</taxon>
        <taxon>Bacillati</taxon>
        <taxon>Bacillota</taxon>
        <taxon>Clostridia</taxon>
        <taxon>Lachnospirales</taxon>
        <taxon>Lachnospiraceae</taxon>
        <taxon>Roseburia</taxon>
    </lineage>
</organism>